<feature type="compositionally biased region" description="Low complexity" evidence="1">
    <location>
        <begin position="228"/>
        <end position="243"/>
    </location>
</feature>
<keyword evidence="2" id="KW-0812">Transmembrane</keyword>
<keyword evidence="2" id="KW-1133">Transmembrane helix</keyword>
<organism evidence="3 4">
    <name type="scientific">Streptomyces thermocoprophilus</name>
    <dbReference type="NCBI Taxonomy" id="78356"/>
    <lineage>
        <taxon>Bacteria</taxon>
        <taxon>Bacillati</taxon>
        <taxon>Actinomycetota</taxon>
        <taxon>Actinomycetes</taxon>
        <taxon>Kitasatosporales</taxon>
        <taxon>Streptomycetaceae</taxon>
        <taxon>Streptomyces</taxon>
    </lineage>
</organism>
<evidence type="ECO:0000256" key="1">
    <source>
        <dbReference type="SAM" id="MobiDB-lite"/>
    </source>
</evidence>
<feature type="compositionally biased region" description="Low complexity" evidence="1">
    <location>
        <begin position="284"/>
        <end position="293"/>
    </location>
</feature>
<keyword evidence="2" id="KW-0472">Membrane</keyword>
<protein>
    <submittedName>
        <fullName evidence="3">Uncharacterized protein</fullName>
    </submittedName>
</protein>
<feature type="region of interest" description="Disordered" evidence="1">
    <location>
        <begin position="224"/>
        <end position="305"/>
    </location>
</feature>
<feature type="compositionally biased region" description="Basic and acidic residues" evidence="1">
    <location>
        <begin position="244"/>
        <end position="263"/>
    </location>
</feature>
<feature type="compositionally biased region" description="Gly residues" evidence="1">
    <location>
        <begin position="264"/>
        <end position="283"/>
    </location>
</feature>
<gene>
    <name evidence="3" type="ORF">ACFFRO_06680</name>
</gene>
<reference evidence="3 4" key="1">
    <citation type="submission" date="2024-09" db="EMBL/GenBank/DDBJ databases">
        <authorList>
            <person name="Sun Q."/>
            <person name="Mori K."/>
        </authorList>
    </citation>
    <scope>NUCLEOTIDE SEQUENCE [LARGE SCALE GENOMIC DNA]</scope>
    <source>
        <strain evidence="3 4">JCM 10918</strain>
    </source>
</reference>
<feature type="compositionally biased region" description="Low complexity" evidence="1">
    <location>
        <begin position="133"/>
        <end position="172"/>
    </location>
</feature>
<evidence type="ECO:0000313" key="4">
    <source>
        <dbReference type="Proteomes" id="UP001589703"/>
    </source>
</evidence>
<evidence type="ECO:0000313" key="3">
    <source>
        <dbReference type="EMBL" id="MFB9734822.1"/>
    </source>
</evidence>
<evidence type="ECO:0000256" key="2">
    <source>
        <dbReference type="SAM" id="Phobius"/>
    </source>
</evidence>
<dbReference type="RefSeq" id="WP_385858270.1">
    <property type="nucleotide sequence ID" value="NZ_JBHMAR010000004.1"/>
</dbReference>
<feature type="region of interest" description="Disordered" evidence="1">
    <location>
        <begin position="113"/>
        <end position="178"/>
    </location>
</feature>
<keyword evidence="4" id="KW-1185">Reference proteome</keyword>
<proteinExistence type="predicted"/>
<accession>A0ABV5VAL6</accession>
<sequence length="305" mass="30690">MGERLSGGDISGRRAHPGVVPGPRRTDLAVLEPLIAAALRADVIDEEAEQRALAAYRAARDAGAHRMHTRRRDDWRRRGLRTRRSMRAALGVLAASLALGGVAYATIGPSGFPHTPAGDRPARHRPATDAPDRTGGTTGAASRTSAAGHSPTSGAGPSATPSAPAAASTDSARPVPAGAAEAHCRAWAKLHAKGRAPDTPAWRRLVAEAGGEDRVADFCARLADAPATSGPSTGTGRSGTTDSGRSRAGDADGDGKRDGDGDGGRAGGGTDGTGGTSGTGTGTGRTSTAVPDDVPSDDADIVRQP</sequence>
<dbReference type="EMBL" id="JBHMAR010000004">
    <property type="protein sequence ID" value="MFB9734822.1"/>
    <property type="molecule type" value="Genomic_DNA"/>
</dbReference>
<dbReference type="Proteomes" id="UP001589703">
    <property type="component" value="Unassembled WGS sequence"/>
</dbReference>
<name>A0ABV5VAL6_9ACTN</name>
<feature type="region of interest" description="Disordered" evidence="1">
    <location>
        <begin position="1"/>
        <end position="24"/>
    </location>
</feature>
<comment type="caution">
    <text evidence="3">The sequence shown here is derived from an EMBL/GenBank/DDBJ whole genome shotgun (WGS) entry which is preliminary data.</text>
</comment>
<feature type="transmembrane region" description="Helical" evidence="2">
    <location>
        <begin position="86"/>
        <end position="107"/>
    </location>
</feature>